<feature type="domain" description="Ionotropic glutamate receptor C-terminal" evidence="3">
    <location>
        <begin position="8"/>
        <end position="80"/>
    </location>
</feature>
<comment type="similarity">
    <text evidence="1">Belongs to the glutamate-gated ion channel (TC 1.A.10.1) family.</text>
</comment>
<feature type="transmembrane region" description="Helical" evidence="2">
    <location>
        <begin position="9"/>
        <end position="26"/>
    </location>
</feature>
<keyword evidence="5" id="KW-1185">Reference proteome</keyword>
<name>A0A162D0S7_9CRUS</name>
<feature type="transmembrane region" description="Helical" evidence="2">
    <location>
        <begin position="32"/>
        <end position="52"/>
    </location>
</feature>
<dbReference type="Gene3D" id="1.10.287.70">
    <property type="match status" value="1"/>
</dbReference>
<sequence>RLGAKAPNLSYWFIFYFGLWTSQGVTPRGSSTPFRIVCCASLFGIYIAVNYFTATYTSFLSTPVFKTAVNSVEDLANSATVKTLLNKGSSTEELIM</sequence>
<evidence type="ECO:0000256" key="2">
    <source>
        <dbReference type="SAM" id="Phobius"/>
    </source>
</evidence>
<evidence type="ECO:0000259" key="3">
    <source>
        <dbReference type="Pfam" id="PF00060"/>
    </source>
</evidence>
<dbReference type="InterPro" id="IPR001320">
    <property type="entry name" value="Iontro_rcpt_C"/>
</dbReference>
<gene>
    <name evidence="4" type="ORF">APZ42_001301</name>
</gene>
<dbReference type="GO" id="GO:0016020">
    <property type="term" value="C:membrane"/>
    <property type="evidence" value="ECO:0007669"/>
    <property type="project" value="InterPro"/>
</dbReference>
<dbReference type="OrthoDB" id="5984008at2759"/>
<feature type="non-terminal residue" evidence="4">
    <location>
        <position position="1"/>
    </location>
</feature>
<dbReference type="GO" id="GO:0015276">
    <property type="term" value="F:ligand-gated monoatomic ion channel activity"/>
    <property type="evidence" value="ECO:0007669"/>
    <property type="project" value="InterPro"/>
</dbReference>
<feature type="non-terminal residue" evidence="4">
    <location>
        <position position="96"/>
    </location>
</feature>
<reference evidence="4 5" key="1">
    <citation type="submission" date="2016-03" db="EMBL/GenBank/DDBJ databases">
        <title>EvidentialGene: Evidence-directed Construction of Genes on Genomes.</title>
        <authorList>
            <person name="Gilbert D.G."/>
            <person name="Choi J.-H."/>
            <person name="Mockaitis K."/>
            <person name="Colbourne J."/>
            <person name="Pfrender M."/>
        </authorList>
    </citation>
    <scope>NUCLEOTIDE SEQUENCE [LARGE SCALE GENOMIC DNA]</scope>
    <source>
        <strain evidence="4 5">Xinb3</strain>
        <tissue evidence="4">Complete organism</tissue>
    </source>
</reference>
<keyword evidence="2" id="KW-0472">Membrane</keyword>
<comment type="caution">
    <text evidence="4">The sequence shown here is derived from an EMBL/GenBank/DDBJ whole genome shotgun (WGS) entry which is preliminary data.</text>
</comment>
<accession>A0A162D0S7</accession>
<evidence type="ECO:0000313" key="4">
    <source>
        <dbReference type="EMBL" id="KZS01894.1"/>
    </source>
</evidence>
<keyword evidence="2" id="KW-0812">Transmembrane</keyword>
<keyword evidence="2" id="KW-1133">Transmembrane helix</keyword>
<organism evidence="4 5">
    <name type="scientific">Daphnia magna</name>
    <dbReference type="NCBI Taxonomy" id="35525"/>
    <lineage>
        <taxon>Eukaryota</taxon>
        <taxon>Metazoa</taxon>
        <taxon>Ecdysozoa</taxon>
        <taxon>Arthropoda</taxon>
        <taxon>Crustacea</taxon>
        <taxon>Branchiopoda</taxon>
        <taxon>Diplostraca</taxon>
        <taxon>Cladocera</taxon>
        <taxon>Anomopoda</taxon>
        <taxon>Daphniidae</taxon>
        <taxon>Daphnia</taxon>
    </lineage>
</organism>
<protein>
    <recommendedName>
        <fullName evidence="3">Ionotropic glutamate receptor C-terminal domain-containing protein</fullName>
    </recommendedName>
</protein>
<evidence type="ECO:0000313" key="5">
    <source>
        <dbReference type="Proteomes" id="UP000076858"/>
    </source>
</evidence>
<proteinExistence type="inferred from homology"/>
<evidence type="ECO:0000256" key="1">
    <source>
        <dbReference type="ARBA" id="ARBA00008685"/>
    </source>
</evidence>
<dbReference type="EMBL" id="LRGB01005911">
    <property type="protein sequence ID" value="KZS01894.1"/>
    <property type="molecule type" value="Genomic_DNA"/>
</dbReference>
<dbReference type="AlphaFoldDB" id="A0A162D0S7"/>
<dbReference type="Proteomes" id="UP000076858">
    <property type="component" value="Unassembled WGS sequence"/>
</dbReference>
<dbReference type="Pfam" id="PF00060">
    <property type="entry name" value="Lig_chan"/>
    <property type="match status" value="1"/>
</dbReference>